<reference evidence="3" key="1">
    <citation type="journal article" date="2019" name="Int. J. Syst. Evol. Microbiol.">
        <title>The Global Catalogue of Microorganisms (GCM) 10K type strain sequencing project: providing services to taxonomists for standard genome sequencing and annotation.</title>
        <authorList>
            <consortium name="The Broad Institute Genomics Platform"/>
            <consortium name="The Broad Institute Genome Sequencing Center for Infectious Disease"/>
            <person name="Wu L."/>
            <person name="Ma J."/>
        </authorList>
    </citation>
    <scope>NUCLEOTIDE SEQUENCE [LARGE SCALE GENOMIC DNA]</scope>
    <source>
        <strain evidence="3">CGMCC 1.10759</strain>
    </source>
</reference>
<name>A0ABV8STZ3_9GAMM</name>
<dbReference type="Proteomes" id="UP001595904">
    <property type="component" value="Unassembled WGS sequence"/>
</dbReference>
<dbReference type="InterPro" id="IPR029069">
    <property type="entry name" value="HotDog_dom_sf"/>
</dbReference>
<feature type="domain" description="ApeI dehydratase-like" evidence="1">
    <location>
        <begin position="9"/>
        <end position="95"/>
    </location>
</feature>
<dbReference type="RefSeq" id="WP_380598203.1">
    <property type="nucleotide sequence ID" value="NZ_JBHSDU010000003.1"/>
</dbReference>
<dbReference type="EMBL" id="JBHSDU010000003">
    <property type="protein sequence ID" value="MFC4310595.1"/>
    <property type="molecule type" value="Genomic_DNA"/>
</dbReference>
<accession>A0ABV8STZ3</accession>
<evidence type="ECO:0000313" key="2">
    <source>
        <dbReference type="EMBL" id="MFC4310595.1"/>
    </source>
</evidence>
<dbReference type="Pfam" id="PF22818">
    <property type="entry name" value="ApeI-like"/>
    <property type="match status" value="1"/>
</dbReference>
<sequence length="108" mass="11539">MNPLAHATVLRIAANHPSLPGHFPGQPIVPGVVLLDCVLQEAERWLQRPVRAVALPNAKFTAPLLPDEPADLQLKLDAGELRFTVSRDGSAIAQGLFRIAADDHGPVA</sequence>
<evidence type="ECO:0000259" key="1">
    <source>
        <dbReference type="Pfam" id="PF22818"/>
    </source>
</evidence>
<dbReference type="SUPFAM" id="SSF54637">
    <property type="entry name" value="Thioesterase/thiol ester dehydrase-isomerase"/>
    <property type="match status" value="1"/>
</dbReference>
<organism evidence="2 3">
    <name type="scientific">Steroidobacter flavus</name>
    <dbReference type="NCBI Taxonomy" id="1842136"/>
    <lineage>
        <taxon>Bacteria</taxon>
        <taxon>Pseudomonadati</taxon>
        <taxon>Pseudomonadota</taxon>
        <taxon>Gammaproteobacteria</taxon>
        <taxon>Steroidobacterales</taxon>
        <taxon>Steroidobacteraceae</taxon>
        <taxon>Steroidobacter</taxon>
    </lineage>
</organism>
<protein>
    <submittedName>
        <fullName evidence="2">Hydroxymyristoyl-ACP dehydratase</fullName>
    </submittedName>
</protein>
<evidence type="ECO:0000313" key="3">
    <source>
        <dbReference type="Proteomes" id="UP001595904"/>
    </source>
</evidence>
<proteinExistence type="predicted"/>
<dbReference type="InterPro" id="IPR054545">
    <property type="entry name" value="ApeI-like"/>
</dbReference>
<gene>
    <name evidence="2" type="ORF">ACFPN2_16000</name>
</gene>
<dbReference type="Gene3D" id="3.10.129.10">
    <property type="entry name" value="Hotdog Thioesterase"/>
    <property type="match status" value="1"/>
</dbReference>
<keyword evidence="3" id="KW-1185">Reference proteome</keyword>
<comment type="caution">
    <text evidence="2">The sequence shown here is derived from an EMBL/GenBank/DDBJ whole genome shotgun (WGS) entry which is preliminary data.</text>
</comment>